<evidence type="ECO:0000256" key="6">
    <source>
        <dbReference type="ARBA" id="ARBA00023136"/>
    </source>
</evidence>
<feature type="compositionally biased region" description="Low complexity" evidence="7">
    <location>
        <begin position="69"/>
        <end position="80"/>
    </location>
</feature>
<dbReference type="PROSITE" id="PS50081">
    <property type="entry name" value="ZF_DAG_PE_2"/>
    <property type="match status" value="1"/>
</dbReference>
<evidence type="ECO:0000313" key="11">
    <source>
        <dbReference type="Proteomes" id="UP000738325"/>
    </source>
</evidence>
<dbReference type="OrthoDB" id="74314at2759"/>
<keyword evidence="3" id="KW-0479">Metal-binding</keyword>
<dbReference type="Pfam" id="PF00130">
    <property type="entry name" value="C1_1"/>
    <property type="match status" value="1"/>
</dbReference>
<dbReference type="GO" id="GO:0046872">
    <property type="term" value="F:metal ion binding"/>
    <property type="evidence" value="ECO:0007669"/>
    <property type="project" value="UniProtKB-KW"/>
</dbReference>
<dbReference type="GO" id="GO:0007031">
    <property type="term" value="P:peroxisome organization"/>
    <property type="evidence" value="ECO:0007669"/>
    <property type="project" value="UniProtKB-ARBA"/>
</dbReference>
<comment type="caution">
    <text evidence="10">The sequence shown here is derived from an EMBL/GenBank/DDBJ whole genome shotgun (WGS) entry which is preliminary data.</text>
</comment>
<keyword evidence="4" id="KW-0862">Zinc</keyword>
<sequence>MPSSSHKFVEKTFTKLTYCDYCTKLLWGVAKQGVTCEGCHFNCHKKCSELVYDNCVRSMHTPSPDNLRRSVTSTTASSGGSVAGTGARSGSGSLKSEALPRRANSEGMRVLIPPAIVSASQPLQSLVERPRKQTNSDKEEEEQTVPTSPAPGRTSFLEDAIISAAIRMSMPGDISSLPKNDHPSLSIQTTTLNFTRFVHKTTGLFWFQDRVEDILTWKDPWNTAFVLVLYCFICIYPMLLLLLPQSIMATIMIYFFQQKTARQQQKILGIKNDSSIATSHIPQQQQQQQPLKQRSAEESYILAQEKLHHNRHHVYHDEDYLEQPLSSSDDDDEEKQRSTGVQYLSNLQHIQNMMGDVSQAHDALKPLFKHLDWSDEAEAVMIVQGIMAAFVGMSLAMWFVPWRWVFMLGGAGGMLANSPWGKVVIKEMIPLSKDVAAWAKVQAQAYKQKRMTQDM</sequence>
<feature type="transmembrane region" description="Helical" evidence="8">
    <location>
        <begin position="227"/>
        <end position="256"/>
    </location>
</feature>
<feature type="region of interest" description="Disordered" evidence="7">
    <location>
        <begin position="122"/>
        <end position="154"/>
    </location>
</feature>
<evidence type="ECO:0000259" key="9">
    <source>
        <dbReference type="PROSITE" id="PS50081"/>
    </source>
</evidence>
<dbReference type="PRINTS" id="PR00008">
    <property type="entry name" value="DAGPEDOMAIN"/>
</dbReference>
<keyword evidence="6 8" id="KW-0472">Membrane</keyword>
<keyword evidence="5 8" id="KW-1133">Transmembrane helix</keyword>
<dbReference type="InterPro" id="IPR002219">
    <property type="entry name" value="PKC_DAG/PE"/>
</dbReference>
<dbReference type="PANTHER" id="PTHR28304">
    <property type="entry name" value="PEROXISOMAL MEMBRANE PROTEIN PEX29"/>
    <property type="match status" value="1"/>
</dbReference>
<organism evidence="10 11">
    <name type="scientific">Dissophora globulifera</name>
    <dbReference type="NCBI Taxonomy" id="979702"/>
    <lineage>
        <taxon>Eukaryota</taxon>
        <taxon>Fungi</taxon>
        <taxon>Fungi incertae sedis</taxon>
        <taxon>Mucoromycota</taxon>
        <taxon>Mortierellomycotina</taxon>
        <taxon>Mortierellomycetes</taxon>
        <taxon>Mortierellales</taxon>
        <taxon>Mortierellaceae</taxon>
        <taxon>Dissophora</taxon>
    </lineage>
</organism>
<evidence type="ECO:0000256" key="4">
    <source>
        <dbReference type="ARBA" id="ARBA00022833"/>
    </source>
</evidence>
<feature type="compositionally biased region" description="Basic and acidic residues" evidence="7">
    <location>
        <begin position="128"/>
        <end position="137"/>
    </location>
</feature>
<dbReference type="InterPro" id="IPR046349">
    <property type="entry name" value="C1-like_sf"/>
</dbReference>
<dbReference type="PANTHER" id="PTHR28304:SF2">
    <property type="entry name" value="PEROXISOMAL MEMBRANE PROTEIN PEX29"/>
    <property type="match status" value="1"/>
</dbReference>
<reference evidence="10" key="1">
    <citation type="journal article" date="2020" name="Fungal Divers.">
        <title>Resolving the Mortierellaceae phylogeny through synthesis of multi-gene phylogenetics and phylogenomics.</title>
        <authorList>
            <person name="Vandepol N."/>
            <person name="Liber J."/>
            <person name="Desiro A."/>
            <person name="Na H."/>
            <person name="Kennedy M."/>
            <person name="Barry K."/>
            <person name="Grigoriev I.V."/>
            <person name="Miller A.N."/>
            <person name="O'Donnell K."/>
            <person name="Stajich J.E."/>
            <person name="Bonito G."/>
        </authorList>
    </citation>
    <scope>NUCLEOTIDE SEQUENCE</scope>
    <source>
        <strain evidence="10">REB-010B</strain>
    </source>
</reference>
<keyword evidence="11" id="KW-1185">Reference proteome</keyword>
<dbReference type="PROSITE" id="PS00479">
    <property type="entry name" value="ZF_DAG_PE_1"/>
    <property type="match status" value="1"/>
</dbReference>
<dbReference type="InterPro" id="IPR010482">
    <property type="entry name" value="TECPR1-like_DysF"/>
</dbReference>
<evidence type="ECO:0000313" key="10">
    <source>
        <dbReference type="EMBL" id="KAG0317243.1"/>
    </source>
</evidence>
<evidence type="ECO:0000256" key="1">
    <source>
        <dbReference type="ARBA" id="ARBA00004141"/>
    </source>
</evidence>
<evidence type="ECO:0000256" key="8">
    <source>
        <dbReference type="SAM" id="Phobius"/>
    </source>
</evidence>
<protein>
    <recommendedName>
        <fullName evidence="9">Phorbol-ester/DAG-type domain-containing protein</fullName>
    </recommendedName>
</protein>
<dbReference type="EMBL" id="JAAAIP010000434">
    <property type="protein sequence ID" value="KAG0317243.1"/>
    <property type="molecule type" value="Genomic_DNA"/>
</dbReference>
<evidence type="ECO:0000256" key="2">
    <source>
        <dbReference type="ARBA" id="ARBA00022692"/>
    </source>
</evidence>
<feature type="domain" description="Phorbol-ester/DAG-type" evidence="9">
    <location>
        <begin position="5"/>
        <end position="55"/>
    </location>
</feature>
<keyword evidence="2 8" id="KW-0812">Transmembrane</keyword>
<dbReference type="AlphaFoldDB" id="A0A9P6RC99"/>
<comment type="subcellular location">
    <subcellularLocation>
        <location evidence="1">Membrane</location>
        <topology evidence="1">Multi-pass membrane protein</topology>
    </subcellularLocation>
</comment>
<dbReference type="Pfam" id="PF06398">
    <property type="entry name" value="Pex24p"/>
    <property type="match status" value="1"/>
</dbReference>
<evidence type="ECO:0000256" key="5">
    <source>
        <dbReference type="ARBA" id="ARBA00022989"/>
    </source>
</evidence>
<evidence type="ECO:0000256" key="7">
    <source>
        <dbReference type="SAM" id="MobiDB-lite"/>
    </source>
</evidence>
<dbReference type="CDD" id="cd20792">
    <property type="entry name" value="C1_cPKC_nPKC_rpt1"/>
    <property type="match status" value="1"/>
</dbReference>
<dbReference type="Gene3D" id="3.30.60.20">
    <property type="match status" value="1"/>
</dbReference>
<name>A0A9P6RC99_9FUNG</name>
<dbReference type="GO" id="GO:0005778">
    <property type="term" value="C:peroxisomal membrane"/>
    <property type="evidence" value="ECO:0007669"/>
    <property type="project" value="TreeGrafter"/>
</dbReference>
<accession>A0A9P6RC99</accession>
<dbReference type="Proteomes" id="UP000738325">
    <property type="component" value="Unassembled WGS sequence"/>
</dbReference>
<feature type="region of interest" description="Disordered" evidence="7">
    <location>
        <begin position="62"/>
        <end position="102"/>
    </location>
</feature>
<evidence type="ECO:0000256" key="3">
    <source>
        <dbReference type="ARBA" id="ARBA00022723"/>
    </source>
</evidence>
<gene>
    <name evidence="10" type="ORF">BGZ99_006428</name>
</gene>
<feature type="transmembrane region" description="Helical" evidence="8">
    <location>
        <begin position="379"/>
        <end position="399"/>
    </location>
</feature>
<dbReference type="InterPro" id="IPR020454">
    <property type="entry name" value="DAG/PE-bd"/>
</dbReference>
<dbReference type="SMART" id="SM00109">
    <property type="entry name" value="C1"/>
    <property type="match status" value="1"/>
</dbReference>
<dbReference type="SUPFAM" id="SSF57889">
    <property type="entry name" value="Cysteine-rich domain"/>
    <property type="match status" value="1"/>
</dbReference>
<dbReference type="InterPro" id="IPR052816">
    <property type="entry name" value="Peroxisomal_Membrane_PEX28-32"/>
</dbReference>
<proteinExistence type="predicted"/>